<organism evidence="7 8">
    <name type="scientific">Aeribacillus alveayuensis</name>
    <dbReference type="NCBI Taxonomy" id="279215"/>
    <lineage>
        <taxon>Bacteria</taxon>
        <taxon>Bacillati</taxon>
        <taxon>Bacillota</taxon>
        <taxon>Bacilli</taxon>
        <taxon>Bacillales</taxon>
        <taxon>Bacillaceae</taxon>
        <taxon>Aeribacillus</taxon>
    </lineage>
</organism>
<feature type="DNA-binding region" description="H-T-H motif" evidence="5">
    <location>
        <begin position="32"/>
        <end position="51"/>
    </location>
</feature>
<evidence type="ECO:0000256" key="2">
    <source>
        <dbReference type="ARBA" id="ARBA00023015"/>
    </source>
</evidence>
<dbReference type="Gene3D" id="1.10.10.60">
    <property type="entry name" value="Homeodomain-like"/>
    <property type="match status" value="1"/>
</dbReference>
<keyword evidence="8" id="KW-1185">Reference proteome</keyword>
<reference evidence="7 8" key="1">
    <citation type="submission" date="2023-07" db="EMBL/GenBank/DDBJ databases">
        <title>Genomic Encyclopedia of Type Strains, Phase IV (KMG-IV): sequencing the most valuable type-strain genomes for metagenomic binning, comparative biology and taxonomic classification.</title>
        <authorList>
            <person name="Goeker M."/>
        </authorList>
    </citation>
    <scope>NUCLEOTIDE SEQUENCE [LARGE SCALE GENOMIC DNA]</scope>
    <source>
        <strain evidence="7 8">DSM 19092</strain>
    </source>
</reference>
<keyword evidence="4" id="KW-0804">Transcription</keyword>
<name>A0ABT9VRL0_9BACI</name>
<sequence length="194" mass="22883">MKLSNKKTLLKKEQILSAAIDIVKKRGFSGATMEEIAAELLMTKGSLYYYFKNKSDLMYQCHNFVLSQATEELEEILAKGGPVKEVLRKMIEKHIHYAIEEKETFNLIMEPKRYFNKEQLELVLKLRNYYEGLFDEIIQRGLKSGDFHAEDPAIARMIILGAMNWIQQWYRVDGRLSKEEIVRIYYDYIIKILE</sequence>
<dbReference type="Proteomes" id="UP001225646">
    <property type="component" value="Unassembled WGS sequence"/>
</dbReference>
<dbReference type="InterPro" id="IPR050109">
    <property type="entry name" value="HTH-type_TetR-like_transc_reg"/>
</dbReference>
<dbReference type="SUPFAM" id="SSF46689">
    <property type="entry name" value="Homeodomain-like"/>
    <property type="match status" value="1"/>
</dbReference>
<dbReference type="InterPro" id="IPR041490">
    <property type="entry name" value="KstR2_TetR_C"/>
</dbReference>
<evidence type="ECO:0000259" key="6">
    <source>
        <dbReference type="PROSITE" id="PS50977"/>
    </source>
</evidence>
<dbReference type="PANTHER" id="PTHR30055:SF175">
    <property type="entry name" value="HTH-TYPE TRANSCRIPTIONAL REPRESSOR KSTR2"/>
    <property type="match status" value="1"/>
</dbReference>
<dbReference type="SUPFAM" id="SSF48498">
    <property type="entry name" value="Tetracyclin repressor-like, C-terminal domain"/>
    <property type="match status" value="1"/>
</dbReference>
<comment type="caution">
    <text evidence="7">The sequence shown here is derived from an EMBL/GenBank/DDBJ whole genome shotgun (WGS) entry which is preliminary data.</text>
</comment>
<dbReference type="RefSeq" id="WP_419152622.1">
    <property type="nucleotide sequence ID" value="NZ_JAUSTR010000019.1"/>
</dbReference>
<dbReference type="Gene3D" id="1.10.357.10">
    <property type="entry name" value="Tetracycline Repressor, domain 2"/>
    <property type="match status" value="1"/>
</dbReference>
<keyword evidence="2" id="KW-0805">Transcription regulation</keyword>
<dbReference type="Pfam" id="PF00440">
    <property type="entry name" value="TetR_N"/>
    <property type="match status" value="1"/>
</dbReference>
<evidence type="ECO:0000256" key="1">
    <source>
        <dbReference type="ARBA" id="ARBA00022491"/>
    </source>
</evidence>
<dbReference type="InterPro" id="IPR001647">
    <property type="entry name" value="HTH_TetR"/>
</dbReference>
<evidence type="ECO:0000313" key="7">
    <source>
        <dbReference type="EMBL" id="MDQ0163604.1"/>
    </source>
</evidence>
<dbReference type="InterPro" id="IPR009057">
    <property type="entry name" value="Homeodomain-like_sf"/>
</dbReference>
<keyword evidence="1" id="KW-0678">Repressor</keyword>
<gene>
    <name evidence="7" type="ORF">J2S06_002710</name>
</gene>
<evidence type="ECO:0000256" key="5">
    <source>
        <dbReference type="PROSITE-ProRule" id="PRU00335"/>
    </source>
</evidence>
<protein>
    <submittedName>
        <fullName evidence="7">AcrR family transcriptional regulator</fullName>
    </submittedName>
</protein>
<dbReference type="PRINTS" id="PR00455">
    <property type="entry name" value="HTHTETR"/>
</dbReference>
<dbReference type="InterPro" id="IPR036271">
    <property type="entry name" value="Tet_transcr_reg_TetR-rel_C_sf"/>
</dbReference>
<proteinExistence type="predicted"/>
<evidence type="ECO:0000256" key="4">
    <source>
        <dbReference type="ARBA" id="ARBA00023163"/>
    </source>
</evidence>
<dbReference type="Pfam" id="PF17932">
    <property type="entry name" value="TetR_C_24"/>
    <property type="match status" value="1"/>
</dbReference>
<accession>A0ABT9VRL0</accession>
<keyword evidence="3 5" id="KW-0238">DNA-binding</keyword>
<feature type="domain" description="HTH tetR-type" evidence="6">
    <location>
        <begin position="9"/>
        <end position="69"/>
    </location>
</feature>
<evidence type="ECO:0000313" key="8">
    <source>
        <dbReference type="Proteomes" id="UP001225646"/>
    </source>
</evidence>
<dbReference type="PANTHER" id="PTHR30055">
    <property type="entry name" value="HTH-TYPE TRANSCRIPTIONAL REGULATOR RUTR"/>
    <property type="match status" value="1"/>
</dbReference>
<dbReference type="PROSITE" id="PS50977">
    <property type="entry name" value="HTH_TETR_2"/>
    <property type="match status" value="1"/>
</dbReference>
<evidence type="ECO:0000256" key="3">
    <source>
        <dbReference type="ARBA" id="ARBA00023125"/>
    </source>
</evidence>
<dbReference type="EMBL" id="JAUSTR010000019">
    <property type="protein sequence ID" value="MDQ0163604.1"/>
    <property type="molecule type" value="Genomic_DNA"/>
</dbReference>